<comment type="caution">
    <text evidence="2">The sequence shown here is derived from an EMBL/GenBank/DDBJ whole genome shotgun (WGS) entry which is preliminary data.</text>
</comment>
<name>A0A2J7ZWB2_9CHLO</name>
<evidence type="ECO:0000313" key="2">
    <source>
        <dbReference type="EMBL" id="PNH04567.1"/>
    </source>
</evidence>
<dbReference type="Proteomes" id="UP000236333">
    <property type="component" value="Unassembled WGS sequence"/>
</dbReference>
<accession>A0A2J7ZWB2</accession>
<reference evidence="2 3" key="1">
    <citation type="journal article" date="2017" name="Mol. Biol. Evol.">
        <title>The 4-celled Tetrabaena socialis nuclear genome reveals the essential components for genetic control of cell number at the origin of multicellularity in the volvocine lineage.</title>
        <authorList>
            <person name="Featherston J."/>
            <person name="Arakaki Y."/>
            <person name="Hanschen E.R."/>
            <person name="Ferris P.J."/>
            <person name="Michod R.E."/>
            <person name="Olson B.J.S.C."/>
            <person name="Nozaki H."/>
            <person name="Durand P.M."/>
        </authorList>
    </citation>
    <scope>NUCLEOTIDE SEQUENCE [LARGE SCALE GENOMIC DNA]</scope>
    <source>
        <strain evidence="2 3">NIES-571</strain>
    </source>
</reference>
<keyword evidence="3" id="KW-1185">Reference proteome</keyword>
<gene>
    <name evidence="2" type="ORF">TSOC_009265</name>
</gene>
<feature type="region of interest" description="Disordered" evidence="1">
    <location>
        <begin position="1"/>
        <end position="117"/>
    </location>
</feature>
<dbReference type="AlphaFoldDB" id="A0A2J7ZWB2"/>
<feature type="compositionally biased region" description="Low complexity" evidence="1">
    <location>
        <begin position="80"/>
        <end position="93"/>
    </location>
</feature>
<proteinExistence type="predicted"/>
<evidence type="ECO:0000256" key="1">
    <source>
        <dbReference type="SAM" id="MobiDB-lite"/>
    </source>
</evidence>
<feature type="compositionally biased region" description="Basic and acidic residues" evidence="1">
    <location>
        <begin position="98"/>
        <end position="110"/>
    </location>
</feature>
<evidence type="ECO:0000313" key="3">
    <source>
        <dbReference type="Proteomes" id="UP000236333"/>
    </source>
</evidence>
<sequence length="117" mass="12276">MPVLHQFSPEPPKTQPDPVSSRVLAPAQSMLDATEPVSSSSRAPFLPAPPGSAPARGMSTERRTPELRPALPSMERREATTATSSSSSTPPGGQQRGAGEEEGHTGKRLELPYSSAS</sequence>
<dbReference type="EMBL" id="PGGS01000378">
    <property type="protein sequence ID" value="PNH04567.1"/>
    <property type="molecule type" value="Genomic_DNA"/>
</dbReference>
<protein>
    <submittedName>
        <fullName evidence="2">Uncharacterized protein</fullName>
    </submittedName>
</protein>
<organism evidence="2 3">
    <name type="scientific">Tetrabaena socialis</name>
    <dbReference type="NCBI Taxonomy" id="47790"/>
    <lineage>
        <taxon>Eukaryota</taxon>
        <taxon>Viridiplantae</taxon>
        <taxon>Chlorophyta</taxon>
        <taxon>core chlorophytes</taxon>
        <taxon>Chlorophyceae</taxon>
        <taxon>CS clade</taxon>
        <taxon>Chlamydomonadales</taxon>
        <taxon>Tetrabaenaceae</taxon>
        <taxon>Tetrabaena</taxon>
    </lineage>
</organism>